<name>A0A1R3HYP2_9ROSI</name>
<proteinExistence type="predicted"/>
<sequence>MAVDLRKDSTKKTTNHHKISIWHAKFKRFPVKNTEQIEEDKKRRKKRFTRALETLDC</sequence>
<dbReference type="AlphaFoldDB" id="A0A1R3HYP2"/>
<dbReference type="Proteomes" id="UP000187203">
    <property type="component" value="Unassembled WGS sequence"/>
</dbReference>
<comment type="caution">
    <text evidence="1">The sequence shown here is derived from an EMBL/GenBank/DDBJ whole genome shotgun (WGS) entry which is preliminary data.</text>
</comment>
<accession>A0A1R3HYP2</accession>
<reference evidence="2" key="1">
    <citation type="submission" date="2013-09" db="EMBL/GenBank/DDBJ databases">
        <title>Corchorus olitorius genome sequencing.</title>
        <authorList>
            <person name="Alam M."/>
            <person name="Haque M.S."/>
            <person name="Islam M.S."/>
            <person name="Emdad E.M."/>
            <person name="Islam M.M."/>
            <person name="Ahmed B."/>
            <person name="Halim A."/>
            <person name="Hossen Q.M.M."/>
            <person name="Hossain M.Z."/>
            <person name="Ahmed R."/>
            <person name="Khan M.M."/>
            <person name="Islam R."/>
            <person name="Rashid M.M."/>
            <person name="Khan S.A."/>
            <person name="Rahman M.S."/>
            <person name="Alam M."/>
            <person name="Yahiya A.S."/>
            <person name="Khan M.S."/>
            <person name="Azam M.S."/>
            <person name="Haque T."/>
            <person name="Lashkar M.Z.H."/>
            <person name="Akhand A.I."/>
            <person name="Morshed G."/>
            <person name="Roy S."/>
            <person name="Uddin K.S."/>
            <person name="Rabeya T."/>
            <person name="Hossain A.S."/>
            <person name="Chowdhury A."/>
            <person name="Snigdha A.R."/>
            <person name="Mortoza M.S."/>
            <person name="Matin S.A."/>
            <person name="Hoque S.M.E."/>
            <person name="Islam M.K."/>
            <person name="Roy D.K."/>
            <person name="Haider R."/>
            <person name="Moosa M.M."/>
            <person name="Elias S.M."/>
            <person name="Hasan A.M."/>
            <person name="Jahan S."/>
            <person name="Shafiuddin M."/>
            <person name="Mahmood N."/>
            <person name="Shommy N.S."/>
        </authorList>
    </citation>
    <scope>NUCLEOTIDE SEQUENCE [LARGE SCALE GENOMIC DNA]</scope>
    <source>
        <strain evidence="2">cv. O-4</strain>
    </source>
</reference>
<protein>
    <submittedName>
        <fullName evidence="1">Uncharacterized protein</fullName>
    </submittedName>
</protein>
<keyword evidence="2" id="KW-1185">Reference proteome</keyword>
<gene>
    <name evidence="1" type="ORF">COLO4_26072</name>
</gene>
<evidence type="ECO:0000313" key="2">
    <source>
        <dbReference type="Proteomes" id="UP000187203"/>
    </source>
</evidence>
<organism evidence="1 2">
    <name type="scientific">Corchorus olitorius</name>
    <dbReference type="NCBI Taxonomy" id="93759"/>
    <lineage>
        <taxon>Eukaryota</taxon>
        <taxon>Viridiplantae</taxon>
        <taxon>Streptophyta</taxon>
        <taxon>Embryophyta</taxon>
        <taxon>Tracheophyta</taxon>
        <taxon>Spermatophyta</taxon>
        <taxon>Magnoliopsida</taxon>
        <taxon>eudicotyledons</taxon>
        <taxon>Gunneridae</taxon>
        <taxon>Pentapetalae</taxon>
        <taxon>rosids</taxon>
        <taxon>malvids</taxon>
        <taxon>Malvales</taxon>
        <taxon>Malvaceae</taxon>
        <taxon>Grewioideae</taxon>
        <taxon>Apeibeae</taxon>
        <taxon>Corchorus</taxon>
    </lineage>
</organism>
<dbReference type="EMBL" id="AWUE01019205">
    <property type="protein sequence ID" value="OMO75457.1"/>
    <property type="molecule type" value="Genomic_DNA"/>
</dbReference>
<evidence type="ECO:0000313" key="1">
    <source>
        <dbReference type="EMBL" id="OMO75457.1"/>
    </source>
</evidence>